<dbReference type="EMBL" id="CAKOGL010000031">
    <property type="protein sequence ID" value="CAH2108374.1"/>
    <property type="molecule type" value="Genomic_DNA"/>
</dbReference>
<dbReference type="GO" id="GO:0003824">
    <property type="term" value="F:catalytic activity"/>
    <property type="evidence" value="ECO:0007669"/>
    <property type="project" value="InterPro"/>
</dbReference>
<dbReference type="PANTHER" id="PTHR47027">
    <property type="entry name" value="REVERSE TRANSCRIPTASE DOMAIN-CONTAINING PROTEIN"/>
    <property type="match status" value="1"/>
</dbReference>
<gene>
    <name evidence="3" type="ORF">EEDITHA_LOCUS22316</name>
</gene>
<sequence>MKGQTRQRVLAYDPATTRRQADPRPQGVKYATGRTDVSHQARCGVNVTGNDHQLKYQLKVYKNIKLGTWNVRGMITKVKKEIIDQEQTNYQLDILALTESHMRGSGFYETPCGHTIYYSGPENESRNGVALSVSDRVNKAVIGYNPVSDRIMTVKLNTKPCRMHLIVVYAPTSSSSEADIDTFYRLLEDTIKLVPNRDIMILLGDLNAKVGSTENEDHLREIVGRYGLGERNERGEMWLQFCVENSLTITNTCFQQHPRRLYTWVMPGDRARNQIDYIAISKRWRSSIRSVRTYPGAYCGSDHRLLVATMRIKLKRCLRAIYKPQKRLNPDELSAFRTCLNTKILDFNVDTSADINTNWTSVKNLLLTTRDEIRTRDKADNPNKEWITEETWKVIKQRKDLLKGNTDTERTQYRRLSARIQYLCRRDYNEYLNNICEDIERHSKTIHTSDLFLKIKNITRESKPKTWAVEDGAGNLLTEIDQVTERWRSYCEGLYADGHNQRSEDRLLIDPNNLEPEILESEIRCALYKLKNNKSAGRDKVYAEELKQIGDKGIKILLDLCNQVWRTGQWPNDWKESMLIPIHKKGSTRLCSNYRTVALTSHASKIMLYVINERLKTFLQWQIPEEQAGFVRGRGTREQIVNVRQLIEKSREFCRPILLCFIDYSKAFDCVRWDCLWKILLEMGVPEHLAVLITNLYKDGETVVRVNDAVSGPFGPEKGVRQGCILSPLLFNIYGEFIMRRALDDWQGGISIGGKKISNLRYADDTTLIASSEEELGELFSRVQYESEQVGLTVNRAKTKVLIVDRAGTLTRTGELSDLEFVSEFLYLGSLLTD</sequence>
<dbReference type="InterPro" id="IPR005135">
    <property type="entry name" value="Endo/exonuclease/phosphatase"/>
</dbReference>
<feature type="region of interest" description="Disordered" evidence="1">
    <location>
        <begin position="1"/>
        <end position="29"/>
    </location>
</feature>
<keyword evidence="4" id="KW-1185">Reference proteome</keyword>
<dbReference type="InterPro" id="IPR043502">
    <property type="entry name" value="DNA/RNA_pol_sf"/>
</dbReference>
<evidence type="ECO:0000259" key="2">
    <source>
        <dbReference type="PROSITE" id="PS50878"/>
    </source>
</evidence>
<dbReference type="Pfam" id="PF03372">
    <property type="entry name" value="Exo_endo_phos"/>
    <property type="match status" value="1"/>
</dbReference>
<dbReference type="CDD" id="cd01650">
    <property type="entry name" value="RT_nLTR_like"/>
    <property type="match status" value="1"/>
</dbReference>
<dbReference type="AlphaFoldDB" id="A0AAU9VA99"/>
<dbReference type="PROSITE" id="PS50878">
    <property type="entry name" value="RT_POL"/>
    <property type="match status" value="1"/>
</dbReference>
<protein>
    <recommendedName>
        <fullName evidence="2">Reverse transcriptase domain-containing protein</fullName>
    </recommendedName>
</protein>
<dbReference type="SUPFAM" id="SSF56219">
    <property type="entry name" value="DNase I-like"/>
    <property type="match status" value="1"/>
</dbReference>
<accession>A0AAU9VA99</accession>
<reference evidence="3" key="1">
    <citation type="submission" date="2022-03" db="EMBL/GenBank/DDBJ databases">
        <authorList>
            <person name="Tunstrom K."/>
        </authorList>
    </citation>
    <scope>NUCLEOTIDE SEQUENCE</scope>
</reference>
<evidence type="ECO:0000313" key="4">
    <source>
        <dbReference type="Proteomes" id="UP001153954"/>
    </source>
</evidence>
<dbReference type="InterPro" id="IPR036691">
    <property type="entry name" value="Endo/exonu/phosph_ase_sf"/>
</dbReference>
<dbReference type="Pfam" id="PF00078">
    <property type="entry name" value="RVT_1"/>
    <property type="match status" value="1"/>
</dbReference>
<comment type="caution">
    <text evidence="3">The sequence shown here is derived from an EMBL/GenBank/DDBJ whole genome shotgun (WGS) entry which is preliminary data.</text>
</comment>
<evidence type="ECO:0000313" key="3">
    <source>
        <dbReference type="EMBL" id="CAH2108374.1"/>
    </source>
</evidence>
<dbReference type="PANTHER" id="PTHR47027:SF8">
    <property type="entry name" value="RIBONUCLEASE H"/>
    <property type="match status" value="1"/>
</dbReference>
<dbReference type="GO" id="GO:0071897">
    <property type="term" value="P:DNA biosynthetic process"/>
    <property type="evidence" value="ECO:0007669"/>
    <property type="project" value="UniProtKB-ARBA"/>
</dbReference>
<proteinExistence type="predicted"/>
<name>A0AAU9VA99_EUPED</name>
<dbReference type="CDD" id="cd09076">
    <property type="entry name" value="L1-EN"/>
    <property type="match status" value="1"/>
</dbReference>
<organism evidence="3 4">
    <name type="scientific">Euphydryas editha</name>
    <name type="common">Edith's checkerspot</name>
    <dbReference type="NCBI Taxonomy" id="104508"/>
    <lineage>
        <taxon>Eukaryota</taxon>
        <taxon>Metazoa</taxon>
        <taxon>Ecdysozoa</taxon>
        <taxon>Arthropoda</taxon>
        <taxon>Hexapoda</taxon>
        <taxon>Insecta</taxon>
        <taxon>Pterygota</taxon>
        <taxon>Neoptera</taxon>
        <taxon>Endopterygota</taxon>
        <taxon>Lepidoptera</taxon>
        <taxon>Glossata</taxon>
        <taxon>Ditrysia</taxon>
        <taxon>Papilionoidea</taxon>
        <taxon>Nymphalidae</taxon>
        <taxon>Nymphalinae</taxon>
        <taxon>Euphydryas</taxon>
    </lineage>
</organism>
<feature type="domain" description="Reverse transcriptase" evidence="2">
    <location>
        <begin position="563"/>
        <end position="832"/>
    </location>
</feature>
<dbReference type="SUPFAM" id="SSF56672">
    <property type="entry name" value="DNA/RNA polymerases"/>
    <property type="match status" value="1"/>
</dbReference>
<evidence type="ECO:0000256" key="1">
    <source>
        <dbReference type="SAM" id="MobiDB-lite"/>
    </source>
</evidence>
<dbReference type="Gene3D" id="3.60.10.10">
    <property type="entry name" value="Endonuclease/exonuclease/phosphatase"/>
    <property type="match status" value="1"/>
</dbReference>
<dbReference type="Proteomes" id="UP001153954">
    <property type="component" value="Unassembled WGS sequence"/>
</dbReference>
<dbReference type="InterPro" id="IPR000477">
    <property type="entry name" value="RT_dom"/>
</dbReference>